<dbReference type="Pfam" id="PF00892">
    <property type="entry name" value="EamA"/>
    <property type="match status" value="2"/>
</dbReference>
<dbReference type="SUPFAM" id="SSF103481">
    <property type="entry name" value="Multidrug resistance efflux transporter EmrE"/>
    <property type="match status" value="2"/>
</dbReference>
<dbReference type="EMBL" id="JAATIQ010000020">
    <property type="protein sequence ID" value="KAF4399874.1"/>
    <property type="molecule type" value="Genomic_DNA"/>
</dbReference>
<dbReference type="AlphaFoldDB" id="A0A7J6HX48"/>
<evidence type="ECO:0000256" key="4">
    <source>
        <dbReference type="ARBA" id="ARBA00022989"/>
    </source>
</evidence>
<keyword evidence="3 6" id="KW-0812">Transmembrane</keyword>
<dbReference type="InterPro" id="IPR000620">
    <property type="entry name" value="EamA_dom"/>
</dbReference>
<sequence length="385" mass="42390">MIIMEEQMKENETAIREKSRIGAIIVESIPYIICVLCSFSGAGYFLVSKVSLNKGMSRYVLVTYGFAIGTLSTALLAYLFERKNTSKLTIPVLRNVFFLGLLGALGRTMFYVGLEYTSQTFASAVSNIFPVFTFVLAVLFKMEKLEISKNSTRAKIGGSIVSFAGATILTLYKGMKVLSVHNNTQSSHDQSVTSTRLSFEKDHWIKGSIILVASYFSTAAFYLLQAGTVKIYAAPLNLTTLSCLSGTLLSLIMTAILDHKAASWRLSLDITLLAPFYNGIMIFSLGIYLQTIVMRRKGPVFAMAFSPLSSIFAAIMGILILGDILHLGSVIGATLIIIGLYSILWGKKKEEDMMILERTKANELLDLNEIKAESVKNKSDHLIIN</sequence>
<dbReference type="Proteomes" id="UP000525078">
    <property type="component" value="Unassembled WGS sequence"/>
</dbReference>
<dbReference type="InterPro" id="IPR037185">
    <property type="entry name" value="EmrE-like"/>
</dbReference>
<evidence type="ECO:0000313" key="9">
    <source>
        <dbReference type="EMBL" id="KAF4399874.1"/>
    </source>
</evidence>
<dbReference type="GO" id="GO:0022857">
    <property type="term" value="F:transmembrane transporter activity"/>
    <property type="evidence" value="ECO:0007669"/>
    <property type="project" value="InterPro"/>
</dbReference>
<comment type="caution">
    <text evidence="9">The sequence shown here is derived from an EMBL/GenBank/DDBJ whole genome shotgun (WGS) entry which is preliminary data.</text>
</comment>
<evidence type="ECO:0000259" key="7">
    <source>
        <dbReference type="Pfam" id="PF00892"/>
    </source>
</evidence>
<keyword evidence="4 6" id="KW-1133">Transmembrane helix</keyword>
<evidence type="ECO:0000256" key="5">
    <source>
        <dbReference type="ARBA" id="ARBA00023136"/>
    </source>
</evidence>
<feature type="domain" description="EamA" evidence="7">
    <location>
        <begin position="31"/>
        <end position="149"/>
    </location>
</feature>
<evidence type="ECO:0000256" key="1">
    <source>
        <dbReference type="ARBA" id="ARBA00004141"/>
    </source>
</evidence>
<dbReference type="InterPro" id="IPR030184">
    <property type="entry name" value="WAT1-related"/>
</dbReference>
<feature type="domain" description="EamA" evidence="7">
    <location>
        <begin position="206"/>
        <end position="344"/>
    </location>
</feature>
<evidence type="ECO:0000256" key="6">
    <source>
        <dbReference type="RuleBase" id="RU363077"/>
    </source>
</evidence>
<evidence type="ECO:0000313" key="8">
    <source>
        <dbReference type="EMBL" id="KAF4381627.1"/>
    </source>
</evidence>
<evidence type="ECO:0000313" key="11">
    <source>
        <dbReference type="Proteomes" id="UP000583929"/>
    </source>
</evidence>
<accession>A0A7J6HX48</accession>
<comment type="similarity">
    <text evidence="2 6">Belongs to the drug/metabolite transporter (DMT) superfamily. Plant drug/metabolite exporter (P-DME) (TC 2.A.7.4) family.</text>
</comment>
<protein>
    <recommendedName>
        <fullName evidence="6">WAT1-related protein</fullName>
    </recommendedName>
</protein>
<feature type="transmembrane region" description="Helical" evidence="6">
    <location>
        <begin position="59"/>
        <end position="80"/>
    </location>
</feature>
<feature type="transmembrane region" description="Helical" evidence="6">
    <location>
        <begin position="300"/>
        <end position="321"/>
    </location>
</feature>
<feature type="transmembrane region" description="Helical" evidence="6">
    <location>
        <begin position="204"/>
        <end position="224"/>
    </location>
</feature>
<feature type="transmembrane region" description="Helical" evidence="6">
    <location>
        <begin position="236"/>
        <end position="256"/>
    </location>
</feature>
<feature type="transmembrane region" description="Helical" evidence="6">
    <location>
        <begin position="92"/>
        <end position="114"/>
    </location>
</feature>
<evidence type="ECO:0000313" key="10">
    <source>
        <dbReference type="Proteomes" id="UP000525078"/>
    </source>
</evidence>
<name>A0A7J6HX48_CANSA</name>
<reference evidence="10 11" key="1">
    <citation type="journal article" date="2020" name="bioRxiv">
        <title>Sequence and annotation of 42 cannabis genomes reveals extensive copy number variation in cannabinoid synthesis and pathogen resistance genes.</title>
        <authorList>
            <person name="Mckernan K.J."/>
            <person name="Helbert Y."/>
            <person name="Kane L.T."/>
            <person name="Ebling H."/>
            <person name="Zhang L."/>
            <person name="Liu B."/>
            <person name="Eaton Z."/>
            <person name="Mclaughlin S."/>
            <person name="Kingan S."/>
            <person name="Baybayan P."/>
            <person name="Concepcion G."/>
            <person name="Jordan M."/>
            <person name="Riva A."/>
            <person name="Barbazuk W."/>
            <person name="Harkins T."/>
        </authorList>
    </citation>
    <scope>NUCLEOTIDE SEQUENCE [LARGE SCALE GENOMIC DNA]</scope>
    <source>
        <strain evidence="10 11">cv. Jamaican Lion 4</strain>
        <strain evidence="9">Father</strain>
        <strain evidence="8">Mother</strain>
        <tissue evidence="9">Leaf</tissue>
    </source>
</reference>
<feature type="transmembrane region" description="Helical" evidence="6">
    <location>
        <begin position="120"/>
        <end position="140"/>
    </location>
</feature>
<comment type="subcellular location">
    <subcellularLocation>
        <location evidence="1 6">Membrane</location>
        <topology evidence="1 6">Multi-pass membrane protein</topology>
    </subcellularLocation>
</comment>
<feature type="transmembrane region" description="Helical" evidence="6">
    <location>
        <begin position="21"/>
        <end position="47"/>
    </location>
</feature>
<evidence type="ECO:0000256" key="3">
    <source>
        <dbReference type="ARBA" id="ARBA00022692"/>
    </source>
</evidence>
<dbReference type="Proteomes" id="UP000583929">
    <property type="component" value="Unassembled WGS sequence"/>
</dbReference>
<proteinExistence type="inferred from homology"/>
<evidence type="ECO:0000256" key="2">
    <source>
        <dbReference type="ARBA" id="ARBA00007635"/>
    </source>
</evidence>
<keyword evidence="5 6" id="KW-0472">Membrane</keyword>
<gene>
    <name evidence="8" type="ORF">F8388_021255</name>
    <name evidence="9" type="ORF">G4B88_021088</name>
</gene>
<keyword evidence="11" id="KW-1185">Reference proteome</keyword>
<feature type="transmembrane region" description="Helical" evidence="6">
    <location>
        <begin position="327"/>
        <end position="346"/>
    </location>
</feature>
<dbReference type="PANTHER" id="PTHR31218">
    <property type="entry name" value="WAT1-RELATED PROTEIN"/>
    <property type="match status" value="1"/>
</dbReference>
<dbReference type="GO" id="GO:0016020">
    <property type="term" value="C:membrane"/>
    <property type="evidence" value="ECO:0007669"/>
    <property type="project" value="UniProtKB-SubCell"/>
</dbReference>
<feature type="transmembrane region" description="Helical" evidence="6">
    <location>
        <begin position="276"/>
        <end position="293"/>
    </location>
</feature>
<organism evidence="9 11">
    <name type="scientific">Cannabis sativa</name>
    <name type="common">Hemp</name>
    <name type="synonym">Marijuana</name>
    <dbReference type="NCBI Taxonomy" id="3483"/>
    <lineage>
        <taxon>Eukaryota</taxon>
        <taxon>Viridiplantae</taxon>
        <taxon>Streptophyta</taxon>
        <taxon>Embryophyta</taxon>
        <taxon>Tracheophyta</taxon>
        <taxon>Spermatophyta</taxon>
        <taxon>Magnoliopsida</taxon>
        <taxon>eudicotyledons</taxon>
        <taxon>Gunneridae</taxon>
        <taxon>Pentapetalae</taxon>
        <taxon>rosids</taxon>
        <taxon>fabids</taxon>
        <taxon>Rosales</taxon>
        <taxon>Cannabaceae</taxon>
        <taxon>Cannabis</taxon>
    </lineage>
</organism>
<dbReference type="EMBL" id="JAATIP010000060">
    <property type="protein sequence ID" value="KAF4381627.1"/>
    <property type="molecule type" value="Genomic_DNA"/>
</dbReference>
<feature type="transmembrane region" description="Helical" evidence="6">
    <location>
        <begin position="152"/>
        <end position="172"/>
    </location>
</feature>